<dbReference type="Pfam" id="PF09721">
    <property type="entry name" value="Exosortase_EpsH"/>
    <property type="match status" value="1"/>
</dbReference>
<gene>
    <name evidence="1" type="ORF">A3F84_14940</name>
</gene>
<name>A0A1F6C549_HANXR</name>
<dbReference type="EMBL" id="MFKF01000409">
    <property type="protein sequence ID" value="OGG44271.1"/>
    <property type="molecule type" value="Genomic_DNA"/>
</dbReference>
<sequence>MLLPASALALLLGLLYLPVVRDLWLVWETDLTYSHGFLIPPVAAYVVWSKRGLLSGTPVRPSFWGAGPLAGGLFLLLLQA</sequence>
<protein>
    <recommendedName>
        <fullName evidence="3">Exosortase A</fullName>
    </recommendedName>
</protein>
<evidence type="ECO:0008006" key="3">
    <source>
        <dbReference type="Google" id="ProtNLM"/>
    </source>
</evidence>
<proteinExistence type="predicted"/>
<dbReference type="InterPro" id="IPR019127">
    <property type="entry name" value="Exosortase"/>
</dbReference>
<organism evidence="1 2">
    <name type="scientific">Handelsmanbacteria sp. (strain RIFCSPLOWO2_12_FULL_64_10)</name>
    <dbReference type="NCBI Taxonomy" id="1817868"/>
    <lineage>
        <taxon>Bacteria</taxon>
        <taxon>Candidatus Handelsmaniibacteriota</taxon>
    </lineage>
</organism>
<accession>A0A1F6C549</accession>
<evidence type="ECO:0000313" key="2">
    <source>
        <dbReference type="Proteomes" id="UP000178606"/>
    </source>
</evidence>
<dbReference type="Proteomes" id="UP000178606">
    <property type="component" value="Unassembled WGS sequence"/>
</dbReference>
<reference evidence="1 2" key="1">
    <citation type="journal article" date="2016" name="Nat. Commun.">
        <title>Thousands of microbial genomes shed light on interconnected biogeochemical processes in an aquifer system.</title>
        <authorList>
            <person name="Anantharaman K."/>
            <person name="Brown C.T."/>
            <person name="Hug L.A."/>
            <person name="Sharon I."/>
            <person name="Castelle C.J."/>
            <person name="Probst A.J."/>
            <person name="Thomas B.C."/>
            <person name="Singh A."/>
            <person name="Wilkins M.J."/>
            <person name="Karaoz U."/>
            <person name="Brodie E.L."/>
            <person name="Williams K.H."/>
            <person name="Hubbard S.S."/>
            <person name="Banfield J.F."/>
        </authorList>
    </citation>
    <scope>NUCLEOTIDE SEQUENCE [LARGE SCALE GENOMIC DNA]</scope>
    <source>
        <strain evidence="2">RIFCSPLOWO2_12_FULL_64_10</strain>
    </source>
</reference>
<comment type="caution">
    <text evidence="1">The sequence shown here is derived from an EMBL/GenBank/DDBJ whole genome shotgun (WGS) entry which is preliminary data.</text>
</comment>
<evidence type="ECO:0000313" key="1">
    <source>
        <dbReference type="EMBL" id="OGG44271.1"/>
    </source>
</evidence>
<dbReference type="AlphaFoldDB" id="A0A1F6C549"/>